<dbReference type="EMBL" id="BNJJ01000003">
    <property type="protein sequence ID" value="GHO83487.1"/>
    <property type="molecule type" value="Genomic_DNA"/>
</dbReference>
<dbReference type="Proteomes" id="UP000635565">
    <property type="component" value="Unassembled WGS sequence"/>
</dbReference>
<proteinExistence type="predicted"/>
<accession>A0ABQ3VBG2</accession>
<reference evidence="1 2" key="1">
    <citation type="journal article" date="2021" name="Int. J. Syst. Evol. Microbiol.">
        <title>Reticulibacter mediterranei gen. nov., sp. nov., within the new family Reticulibacteraceae fam. nov., and Ktedonospora formicarum gen. nov., sp. nov., Ktedonobacter robiniae sp. nov., Dictyobacter formicarum sp. nov. and Dictyobacter arantiisoli sp. nov., belonging to the class Ktedonobacteria.</title>
        <authorList>
            <person name="Yabe S."/>
            <person name="Zheng Y."/>
            <person name="Wang C.M."/>
            <person name="Sakai Y."/>
            <person name="Abe K."/>
            <person name="Yokota A."/>
            <person name="Donadio S."/>
            <person name="Cavaletti L."/>
            <person name="Monciardini P."/>
        </authorList>
    </citation>
    <scope>NUCLEOTIDE SEQUENCE [LARGE SCALE GENOMIC DNA]</scope>
    <source>
        <strain evidence="1 2">SOSP1-9</strain>
    </source>
</reference>
<protein>
    <submittedName>
        <fullName evidence="1">Uncharacterized protein</fullName>
    </submittedName>
</protein>
<evidence type="ECO:0000313" key="2">
    <source>
        <dbReference type="Proteomes" id="UP000635565"/>
    </source>
</evidence>
<sequence length="60" mass="6610">MLVYALEPAWADLFGYPAGQGLSGACLDWLCLYLPGHDRRWSAPAYTGQENAHLSLTDLI</sequence>
<comment type="caution">
    <text evidence="1">The sequence shown here is derived from an EMBL/GenBank/DDBJ whole genome shotgun (WGS) entry which is preliminary data.</text>
</comment>
<gene>
    <name evidence="1" type="ORF">KSZ_14930</name>
</gene>
<organism evidence="1 2">
    <name type="scientific">Dictyobacter formicarum</name>
    <dbReference type="NCBI Taxonomy" id="2778368"/>
    <lineage>
        <taxon>Bacteria</taxon>
        <taxon>Bacillati</taxon>
        <taxon>Chloroflexota</taxon>
        <taxon>Ktedonobacteria</taxon>
        <taxon>Ktedonobacterales</taxon>
        <taxon>Dictyobacteraceae</taxon>
        <taxon>Dictyobacter</taxon>
    </lineage>
</organism>
<evidence type="ECO:0000313" key="1">
    <source>
        <dbReference type="EMBL" id="GHO83487.1"/>
    </source>
</evidence>
<keyword evidence="2" id="KW-1185">Reference proteome</keyword>
<name>A0ABQ3VBG2_9CHLR</name>